<sequence>MNTRLLFLLFVTVLFTNFGYSQKKSTTPKTDINGVWEDINPGVQNAVAIISEQNGKVIFSHYLEWKGQKFVESGSGKRTGNTIVYTVKVTLPIEGWATAGTHTLTLSEDGNKLEGTFTDNKKRNGPIAFKRVR</sequence>
<keyword evidence="2" id="KW-1185">Reference proteome</keyword>
<reference evidence="2" key="1">
    <citation type="submission" date="2016-11" db="EMBL/GenBank/DDBJ databases">
        <authorList>
            <person name="Varghese N."/>
            <person name="Submissions S."/>
        </authorList>
    </citation>
    <scope>NUCLEOTIDE SEQUENCE [LARGE SCALE GENOMIC DNA]</scope>
    <source>
        <strain evidence="2">DSM 24724</strain>
    </source>
</reference>
<name>A0A1M7K4H5_9FLAO</name>
<evidence type="ECO:0000313" key="1">
    <source>
        <dbReference type="EMBL" id="SHM60212.1"/>
    </source>
</evidence>
<dbReference type="RefSeq" id="WP_068844488.1">
    <property type="nucleotide sequence ID" value="NZ_FRBT01000007.1"/>
</dbReference>
<proteinExistence type="predicted"/>
<dbReference type="STRING" id="946677.SAMN05444484_107185"/>
<accession>A0A1M7K4H5</accession>
<dbReference type="EMBL" id="FRBT01000007">
    <property type="protein sequence ID" value="SHM60212.1"/>
    <property type="molecule type" value="Genomic_DNA"/>
</dbReference>
<dbReference type="OrthoDB" id="1374598at2"/>
<dbReference type="AlphaFoldDB" id="A0A1M7K4H5"/>
<protein>
    <recommendedName>
        <fullName evidence="3">Lipocalin-like domain-containing protein</fullName>
    </recommendedName>
</protein>
<evidence type="ECO:0008006" key="3">
    <source>
        <dbReference type="Google" id="ProtNLM"/>
    </source>
</evidence>
<evidence type="ECO:0000313" key="2">
    <source>
        <dbReference type="Proteomes" id="UP000184028"/>
    </source>
</evidence>
<gene>
    <name evidence="1" type="ORF">SAMN05444484_107185</name>
</gene>
<organism evidence="1 2">
    <name type="scientific">Flavobacterium chilense</name>
    <dbReference type="NCBI Taxonomy" id="946677"/>
    <lineage>
        <taxon>Bacteria</taxon>
        <taxon>Pseudomonadati</taxon>
        <taxon>Bacteroidota</taxon>
        <taxon>Flavobacteriia</taxon>
        <taxon>Flavobacteriales</taxon>
        <taxon>Flavobacteriaceae</taxon>
        <taxon>Flavobacterium</taxon>
    </lineage>
</organism>
<dbReference type="Proteomes" id="UP000184028">
    <property type="component" value="Unassembled WGS sequence"/>
</dbReference>